<proteinExistence type="predicted"/>
<dbReference type="SUPFAM" id="SSF160935">
    <property type="entry name" value="VPA0735-like"/>
    <property type="match status" value="2"/>
</dbReference>
<organism evidence="1 2">
    <name type="scientific">Accumulibacter regalis</name>
    <dbReference type="NCBI Taxonomy" id="522306"/>
    <lineage>
        <taxon>Bacteria</taxon>
        <taxon>Pseudomonadati</taxon>
        <taxon>Pseudomonadota</taxon>
        <taxon>Betaproteobacteria</taxon>
        <taxon>Candidatus Accumulibacter</taxon>
    </lineage>
</organism>
<dbReference type="PATRIC" id="fig|1454004.3.peg.2164"/>
<dbReference type="AlphaFoldDB" id="A0A011QGR3"/>
<dbReference type="Proteomes" id="UP000022141">
    <property type="component" value="Unassembled WGS sequence"/>
</dbReference>
<gene>
    <name evidence="1" type="ORF">AW11_02092</name>
</gene>
<keyword evidence="2" id="KW-1185">Reference proteome</keyword>
<dbReference type="STRING" id="1454004.AW11_02092"/>
<dbReference type="Gene3D" id="1.10.3360.10">
    <property type="entry name" value="VPA0735-like domain"/>
    <property type="match status" value="1"/>
</dbReference>
<reference evidence="1" key="1">
    <citation type="submission" date="2014-02" db="EMBL/GenBank/DDBJ databases">
        <title>Expanding our view of genomic diversity in Candidatus Accumulibacter clades.</title>
        <authorList>
            <person name="Skennerton C.T."/>
            <person name="Barr J.J."/>
            <person name="Slater F.R."/>
            <person name="Bond P.L."/>
            <person name="Tyson G.W."/>
        </authorList>
    </citation>
    <scope>NUCLEOTIDE SEQUENCE [LARGE SCALE GENOMIC DNA]</scope>
</reference>
<evidence type="ECO:0000313" key="2">
    <source>
        <dbReference type="Proteomes" id="UP000022141"/>
    </source>
</evidence>
<evidence type="ECO:0000313" key="1">
    <source>
        <dbReference type="EMBL" id="EXI88472.1"/>
    </source>
</evidence>
<comment type="caution">
    <text evidence="1">The sequence shown here is derived from an EMBL/GenBank/DDBJ whole genome shotgun (WGS) entry which is preliminary data.</text>
</comment>
<accession>A0A011QGR3</accession>
<dbReference type="EMBL" id="JEMY01000026">
    <property type="protein sequence ID" value="EXI88472.1"/>
    <property type="molecule type" value="Genomic_DNA"/>
</dbReference>
<dbReference type="eggNOG" id="COG5361">
    <property type="taxonomic scope" value="Bacteria"/>
</dbReference>
<protein>
    <submittedName>
        <fullName evidence="1">Uncharacterized protein</fullName>
    </submittedName>
</protein>
<sequence>MVFHEGAGKVTNTIPPGDYSSCELLNETVQNAPASTRDPELMGSIAAIGVVMGKPFPPTGYRTLDARSAFFYGVTGITAAMSMRLPGKGFMPALRLYSPLEPFFAKTWRPSEIELVK</sequence>
<name>A0A011QGR3_ACCRE</name>